<comment type="similarity">
    <text evidence="1">Belongs to the sulfatase family.</text>
</comment>
<dbReference type="PANTHER" id="PTHR42693:SF53">
    <property type="entry name" value="ENDO-4-O-SULFATASE"/>
    <property type="match status" value="1"/>
</dbReference>
<evidence type="ECO:0000259" key="3">
    <source>
        <dbReference type="Pfam" id="PF00884"/>
    </source>
</evidence>
<evidence type="ECO:0000256" key="2">
    <source>
        <dbReference type="ARBA" id="ARBA00022801"/>
    </source>
</evidence>
<dbReference type="SUPFAM" id="SSF53649">
    <property type="entry name" value="Alkaline phosphatase-like"/>
    <property type="match status" value="1"/>
</dbReference>
<gene>
    <name evidence="4" type="ORF">FE784_11850</name>
</gene>
<dbReference type="AlphaFoldDB" id="A0A5C4TB16"/>
<dbReference type="EMBL" id="VDCQ01000013">
    <property type="protein sequence ID" value="TNJ66105.1"/>
    <property type="molecule type" value="Genomic_DNA"/>
</dbReference>
<dbReference type="PANTHER" id="PTHR42693">
    <property type="entry name" value="ARYLSULFATASE FAMILY MEMBER"/>
    <property type="match status" value="1"/>
</dbReference>
<dbReference type="Pfam" id="PF00884">
    <property type="entry name" value="Sulfatase"/>
    <property type="match status" value="1"/>
</dbReference>
<accession>A0A5C4TB16</accession>
<proteinExistence type="inferred from homology"/>
<dbReference type="GO" id="GO:0004065">
    <property type="term" value="F:arylsulfatase activity"/>
    <property type="evidence" value="ECO:0007669"/>
    <property type="project" value="TreeGrafter"/>
</dbReference>
<dbReference type="OrthoDB" id="9762324at2"/>
<sequence>MLEFIISYFEGSVKMSFLREQMSMPSQTNKPNIVYVMTDQMRATAMGCAGVEQVRTPTLDHFASEGTRFTRAISNSPACCPARATLWTGMHTSEHHVVSNDIQLRTDVKSFAQSLNDIGYKCGYIGKWHLDNNDRGIYVPPGPRRQGFDDYWAAYNCNHLYFDGYYYVDDNPDPVWIDGYEPMAQTRLAVDYIHRKAGEEEPFFLVVSWGPPHDPYREVPQRYLDLYPEESLQLKANVGDKVNRKHISGYYAHMTALDECFADILEGIEDAGIRENTIVVFTSDHGDMLYSQNEIHKSKPWIESINIPLIMRWPSRIADGRVTDGPISIVDMMPTLLSLCGADIPHTVQGKDLSAYVLGDETAAQETVFINQPIVPDIFTHYEWRGVVTRTHTYASMRRKPWILYDDKRDPDQLRNLVDLPESEDQQASMERLMQHWLEKLNDPFEDSDEVSAKYYKGSKNGIMPIFENETVSVTKRLRRQTRKQLLDAANPTNRT</sequence>
<dbReference type="CDD" id="cd16034">
    <property type="entry name" value="sulfatase_like"/>
    <property type="match status" value="1"/>
</dbReference>
<dbReference type="Gene3D" id="3.30.1120.10">
    <property type="match status" value="1"/>
</dbReference>
<keyword evidence="5" id="KW-1185">Reference proteome</keyword>
<dbReference type="Gene3D" id="3.40.720.10">
    <property type="entry name" value="Alkaline Phosphatase, subunit A"/>
    <property type="match status" value="1"/>
</dbReference>
<feature type="domain" description="Sulfatase N-terminal" evidence="3">
    <location>
        <begin position="31"/>
        <end position="341"/>
    </location>
</feature>
<reference evidence="4 5" key="1">
    <citation type="submission" date="2019-05" db="EMBL/GenBank/DDBJ databases">
        <title>We sequenced the genome of Paenibacillus hemerocallicola KCTC 33185 for further insight into its adaptation and study the phylogeny of Paenibacillus.</title>
        <authorList>
            <person name="Narsing Rao M.P."/>
        </authorList>
    </citation>
    <scope>NUCLEOTIDE SEQUENCE [LARGE SCALE GENOMIC DNA]</scope>
    <source>
        <strain evidence="4 5">KCTC 33185</strain>
    </source>
</reference>
<dbReference type="InterPro" id="IPR017850">
    <property type="entry name" value="Alkaline_phosphatase_core_sf"/>
</dbReference>
<evidence type="ECO:0000313" key="5">
    <source>
        <dbReference type="Proteomes" id="UP000307943"/>
    </source>
</evidence>
<name>A0A5C4TB16_9BACL</name>
<evidence type="ECO:0000256" key="1">
    <source>
        <dbReference type="ARBA" id="ARBA00008779"/>
    </source>
</evidence>
<keyword evidence="2" id="KW-0378">Hydrolase</keyword>
<dbReference type="InterPro" id="IPR000917">
    <property type="entry name" value="Sulfatase_N"/>
</dbReference>
<protein>
    <submittedName>
        <fullName evidence="4">Sulfatase</fullName>
    </submittedName>
</protein>
<dbReference type="Proteomes" id="UP000307943">
    <property type="component" value="Unassembled WGS sequence"/>
</dbReference>
<comment type="caution">
    <text evidence="4">The sequence shown here is derived from an EMBL/GenBank/DDBJ whole genome shotgun (WGS) entry which is preliminary data.</text>
</comment>
<dbReference type="InterPro" id="IPR050738">
    <property type="entry name" value="Sulfatase"/>
</dbReference>
<organism evidence="4 5">
    <name type="scientific">Paenibacillus hemerocallicola</name>
    <dbReference type="NCBI Taxonomy" id="1172614"/>
    <lineage>
        <taxon>Bacteria</taxon>
        <taxon>Bacillati</taxon>
        <taxon>Bacillota</taxon>
        <taxon>Bacilli</taxon>
        <taxon>Bacillales</taxon>
        <taxon>Paenibacillaceae</taxon>
        <taxon>Paenibacillus</taxon>
    </lineage>
</organism>
<evidence type="ECO:0000313" key="4">
    <source>
        <dbReference type="EMBL" id="TNJ66105.1"/>
    </source>
</evidence>